<gene>
    <name evidence="1" type="ORF">OCK74_14845</name>
</gene>
<accession>A0A9X2XX72</accession>
<comment type="caution">
    <text evidence="1">The sequence shown here is derived from an EMBL/GenBank/DDBJ whole genome shotgun (WGS) entry which is preliminary data.</text>
</comment>
<protein>
    <submittedName>
        <fullName evidence="1">DUF3780 domain-containing protein</fullName>
    </submittedName>
</protein>
<name>A0A9X2XX72_9BACT</name>
<reference evidence="1" key="1">
    <citation type="submission" date="2022-09" db="EMBL/GenBank/DDBJ databases">
        <authorList>
            <person name="Yuan C."/>
            <person name="Ke Z."/>
        </authorList>
    </citation>
    <scope>NUCLEOTIDE SEQUENCE</scope>
    <source>
        <strain evidence="1">LB-8</strain>
    </source>
</reference>
<evidence type="ECO:0000313" key="1">
    <source>
        <dbReference type="EMBL" id="MCU7550396.1"/>
    </source>
</evidence>
<proteinExistence type="predicted"/>
<dbReference type="EMBL" id="JAOTIF010000012">
    <property type="protein sequence ID" value="MCU7550396.1"/>
    <property type="molecule type" value="Genomic_DNA"/>
</dbReference>
<evidence type="ECO:0000313" key="2">
    <source>
        <dbReference type="Proteomes" id="UP001155483"/>
    </source>
</evidence>
<organism evidence="1 2">
    <name type="scientific">Paraflavisolibacter caeni</name>
    <dbReference type="NCBI Taxonomy" id="2982496"/>
    <lineage>
        <taxon>Bacteria</taxon>
        <taxon>Pseudomonadati</taxon>
        <taxon>Bacteroidota</taxon>
        <taxon>Chitinophagia</taxon>
        <taxon>Chitinophagales</taxon>
        <taxon>Chitinophagaceae</taxon>
        <taxon>Paraflavisolibacter</taxon>
    </lineage>
</organism>
<sequence length="209" mass="24249">MSSKKKITGFGFIPEESEHHFLINILSKDVVVAEQFNYDPDASLAELSYKIGRQNTQIKVILHRKKWDLIADEVKAEFNRRLNELDSPIGKWANNRNYLNRLFGKELVLLCWAIEEAEAALIPTALQNWLGLKPEERWWLYTMTNAATGHAIYGRNIGWRKAIRYALTENPVSNTPRVTMLDNLDGSSLFELKEVEEEKYNKPLKKTKR</sequence>
<dbReference type="InterPro" id="IPR024220">
    <property type="entry name" value="DUF3780"/>
</dbReference>
<dbReference type="Pfam" id="PF12635">
    <property type="entry name" value="DUF3780"/>
    <property type="match status" value="1"/>
</dbReference>
<dbReference type="AlphaFoldDB" id="A0A9X2XX72"/>
<dbReference type="RefSeq" id="WP_279297836.1">
    <property type="nucleotide sequence ID" value="NZ_JAOTIF010000012.1"/>
</dbReference>
<dbReference type="Proteomes" id="UP001155483">
    <property type="component" value="Unassembled WGS sequence"/>
</dbReference>
<keyword evidence="2" id="KW-1185">Reference proteome</keyword>
<reference evidence="1" key="2">
    <citation type="submission" date="2023-04" db="EMBL/GenBank/DDBJ databases">
        <title>Paracnuella aquatica gen. nov., sp. nov., a member of the family Chitinophagaceae isolated from a hot spring.</title>
        <authorList>
            <person name="Wang C."/>
        </authorList>
    </citation>
    <scope>NUCLEOTIDE SEQUENCE</scope>
    <source>
        <strain evidence="1">LB-8</strain>
    </source>
</reference>